<gene>
    <name evidence="2" type="ORF">KSX_38580</name>
</gene>
<feature type="transmembrane region" description="Helical" evidence="1">
    <location>
        <begin position="122"/>
        <end position="148"/>
    </location>
</feature>
<feature type="transmembrane region" description="Helical" evidence="1">
    <location>
        <begin position="82"/>
        <end position="102"/>
    </location>
</feature>
<dbReference type="RefSeq" id="WP_220195007.1">
    <property type="nucleotide sequence ID" value="NZ_BNJF01000001.1"/>
</dbReference>
<reference evidence="2" key="1">
    <citation type="submission" date="2020-10" db="EMBL/GenBank/DDBJ databases">
        <title>Taxonomic study of unclassified bacteria belonging to the class Ktedonobacteria.</title>
        <authorList>
            <person name="Yabe S."/>
            <person name="Wang C.M."/>
            <person name="Zheng Y."/>
            <person name="Sakai Y."/>
            <person name="Cavaletti L."/>
            <person name="Monciardini P."/>
            <person name="Donadio S."/>
        </authorList>
    </citation>
    <scope>NUCLEOTIDE SEQUENCE</scope>
    <source>
        <strain evidence="2">SOSP1-1</strain>
    </source>
</reference>
<accession>A0A8J3MUS0</accession>
<dbReference type="Proteomes" id="UP000612362">
    <property type="component" value="Unassembled WGS sequence"/>
</dbReference>
<protein>
    <submittedName>
        <fullName evidence="2">Uncharacterized protein</fullName>
    </submittedName>
</protein>
<organism evidence="2 3">
    <name type="scientific">Ktedonospora formicarum</name>
    <dbReference type="NCBI Taxonomy" id="2778364"/>
    <lineage>
        <taxon>Bacteria</taxon>
        <taxon>Bacillati</taxon>
        <taxon>Chloroflexota</taxon>
        <taxon>Ktedonobacteria</taxon>
        <taxon>Ktedonobacterales</taxon>
        <taxon>Ktedonobacteraceae</taxon>
        <taxon>Ktedonospora</taxon>
    </lineage>
</organism>
<dbReference type="AlphaFoldDB" id="A0A8J3MUS0"/>
<comment type="caution">
    <text evidence="2">The sequence shown here is derived from an EMBL/GenBank/DDBJ whole genome shotgun (WGS) entry which is preliminary data.</text>
</comment>
<dbReference type="EMBL" id="BNJF01000001">
    <property type="protein sequence ID" value="GHO45695.1"/>
    <property type="molecule type" value="Genomic_DNA"/>
</dbReference>
<keyword evidence="1" id="KW-1133">Transmembrane helix</keyword>
<sequence length="239" mass="26523">MVTNLRPPEANWYMRLNGASNRQMASLFRICARGLDMLGTKLPTSPGARCRNWAQLLTNAGHLLQEPEAARRVSQPAFLGKLLLDCLLLFVPLTFAMIWGIFDHMATVSHEHGKTVLTVSVSLWWLLGVVIVLEVLALLFLLAAQILFLSGDLYTKGRDEMQRLSAQAASAATLRVVCVGIGLLFLLYLFVPQSVLLAYLHLALLLFGARLFYIFNLLHLRWGELAAVDLEEGESSCDA</sequence>
<keyword evidence="1" id="KW-0472">Membrane</keyword>
<feature type="transmembrane region" description="Helical" evidence="1">
    <location>
        <begin position="196"/>
        <end position="215"/>
    </location>
</feature>
<evidence type="ECO:0000313" key="2">
    <source>
        <dbReference type="EMBL" id="GHO45695.1"/>
    </source>
</evidence>
<feature type="transmembrane region" description="Helical" evidence="1">
    <location>
        <begin position="169"/>
        <end position="190"/>
    </location>
</feature>
<name>A0A8J3MUS0_9CHLR</name>
<evidence type="ECO:0000313" key="3">
    <source>
        <dbReference type="Proteomes" id="UP000612362"/>
    </source>
</evidence>
<evidence type="ECO:0000256" key="1">
    <source>
        <dbReference type="SAM" id="Phobius"/>
    </source>
</evidence>
<keyword evidence="3" id="KW-1185">Reference proteome</keyword>
<keyword evidence="1" id="KW-0812">Transmembrane</keyword>
<proteinExistence type="predicted"/>